<dbReference type="PANTHER" id="PTHR45761:SF4">
    <property type="entry name" value="EXTENDED SYNAPTOTAGMIN-3"/>
    <property type="match status" value="1"/>
</dbReference>
<dbReference type="FunFam" id="2.60.40.150:FF:000114">
    <property type="entry name" value="Extended synaptotagmin 3"/>
    <property type="match status" value="1"/>
</dbReference>
<dbReference type="GO" id="GO:0031210">
    <property type="term" value="F:phosphatidylcholine binding"/>
    <property type="evidence" value="ECO:0007669"/>
    <property type="project" value="TreeGrafter"/>
</dbReference>
<keyword evidence="13" id="KW-0446">Lipid-binding</keyword>
<dbReference type="PANTHER" id="PTHR45761">
    <property type="entry name" value="EXTENDED SYNAPTOTAGMIN-LIKE PROTEIN 2, ISOFORM C"/>
    <property type="match status" value="1"/>
</dbReference>
<feature type="transmembrane region" description="Helical" evidence="17">
    <location>
        <begin position="64"/>
        <end position="85"/>
    </location>
</feature>
<keyword evidence="14 17" id="KW-0472">Membrane</keyword>
<keyword evidence="21" id="KW-1185">Reference proteome</keyword>
<evidence type="ECO:0000256" key="7">
    <source>
        <dbReference type="ARBA" id="ARBA00022723"/>
    </source>
</evidence>
<dbReference type="SMART" id="SM00239">
    <property type="entry name" value="C2"/>
    <property type="match status" value="3"/>
</dbReference>
<evidence type="ECO:0000256" key="10">
    <source>
        <dbReference type="ARBA" id="ARBA00022837"/>
    </source>
</evidence>
<dbReference type="InterPro" id="IPR000008">
    <property type="entry name" value="C2_dom"/>
</dbReference>
<dbReference type="CDD" id="cd04050">
    <property type="entry name" value="C2B_Synaptotagmin-like"/>
    <property type="match status" value="1"/>
</dbReference>
<dbReference type="GO" id="GO:0008429">
    <property type="term" value="F:phosphatidylethanolamine binding"/>
    <property type="evidence" value="ECO:0007669"/>
    <property type="project" value="TreeGrafter"/>
</dbReference>
<feature type="compositionally biased region" description="Basic and acidic residues" evidence="16">
    <location>
        <begin position="1"/>
        <end position="10"/>
    </location>
</feature>
<protein>
    <recommendedName>
        <fullName evidence="15">Extended synaptotagmin-3</fullName>
    </recommendedName>
</protein>
<keyword evidence="9" id="KW-0256">Endoplasmic reticulum</keyword>
<dbReference type="Ensembl" id="ENSLLET00000029159.1">
    <property type="protein sequence ID" value="ENSLLEP00000028065.1"/>
    <property type="gene ID" value="ENSLLEG00000017826.1"/>
</dbReference>
<dbReference type="Pfam" id="PF00168">
    <property type="entry name" value="C2"/>
    <property type="match status" value="3"/>
</dbReference>
<dbReference type="SUPFAM" id="SSF49562">
    <property type="entry name" value="C2 domain (Calcium/lipid-binding domain, CaLB)"/>
    <property type="match status" value="3"/>
</dbReference>
<accession>A0A8C5PVD7</accession>
<dbReference type="GeneTree" id="ENSGT00940000156086"/>
<reference evidence="20" key="1">
    <citation type="submission" date="2025-08" db="UniProtKB">
        <authorList>
            <consortium name="Ensembl"/>
        </authorList>
    </citation>
    <scope>IDENTIFICATION</scope>
</reference>
<keyword evidence="11 17" id="KW-1133">Transmembrane helix</keyword>
<dbReference type="GO" id="GO:0005886">
    <property type="term" value="C:plasma membrane"/>
    <property type="evidence" value="ECO:0007669"/>
    <property type="project" value="UniProtKB-SubCell"/>
</dbReference>
<dbReference type="GO" id="GO:0005544">
    <property type="term" value="F:calcium-dependent phospholipid binding"/>
    <property type="evidence" value="ECO:0007669"/>
    <property type="project" value="TreeGrafter"/>
</dbReference>
<dbReference type="Pfam" id="PF17047">
    <property type="entry name" value="SMP_LBD"/>
    <property type="match status" value="1"/>
</dbReference>
<evidence type="ECO:0000256" key="17">
    <source>
        <dbReference type="SAM" id="Phobius"/>
    </source>
</evidence>
<reference evidence="20" key="2">
    <citation type="submission" date="2025-09" db="UniProtKB">
        <authorList>
            <consortium name="Ensembl"/>
        </authorList>
    </citation>
    <scope>IDENTIFICATION</scope>
</reference>
<evidence type="ECO:0000256" key="13">
    <source>
        <dbReference type="ARBA" id="ARBA00023121"/>
    </source>
</evidence>
<organism evidence="20 21">
    <name type="scientific">Leptobrachium leishanense</name>
    <name type="common">Leishan spiny toad</name>
    <dbReference type="NCBI Taxonomy" id="445787"/>
    <lineage>
        <taxon>Eukaryota</taxon>
        <taxon>Metazoa</taxon>
        <taxon>Chordata</taxon>
        <taxon>Craniata</taxon>
        <taxon>Vertebrata</taxon>
        <taxon>Euteleostomi</taxon>
        <taxon>Amphibia</taxon>
        <taxon>Batrachia</taxon>
        <taxon>Anura</taxon>
        <taxon>Pelobatoidea</taxon>
        <taxon>Megophryidae</taxon>
        <taxon>Leptobrachium</taxon>
    </lineage>
</organism>
<evidence type="ECO:0000256" key="6">
    <source>
        <dbReference type="ARBA" id="ARBA00022692"/>
    </source>
</evidence>
<dbReference type="PROSITE" id="PS51847">
    <property type="entry name" value="SMP"/>
    <property type="match status" value="1"/>
</dbReference>
<dbReference type="FunFam" id="2.60.40.150:FF:000025">
    <property type="entry name" value="Extended synaptotagmin 2"/>
    <property type="match status" value="1"/>
</dbReference>
<feature type="domain" description="SMP-LTD" evidence="19">
    <location>
        <begin position="127"/>
        <end position="305"/>
    </location>
</feature>
<evidence type="ECO:0000256" key="16">
    <source>
        <dbReference type="SAM" id="MobiDB-lite"/>
    </source>
</evidence>
<dbReference type="InterPro" id="IPR039010">
    <property type="entry name" value="Synaptotagmin_SMP"/>
</dbReference>
<dbReference type="Proteomes" id="UP000694569">
    <property type="component" value="Unplaced"/>
</dbReference>
<feature type="domain" description="C2" evidence="18">
    <location>
        <begin position="733"/>
        <end position="855"/>
    </location>
</feature>
<dbReference type="GO" id="GO:0005789">
    <property type="term" value="C:endoplasmic reticulum membrane"/>
    <property type="evidence" value="ECO:0007669"/>
    <property type="project" value="UniProtKB-SubCell"/>
</dbReference>
<feature type="compositionally biased region" description="Basic and acidic residues" evidence="16">
    <location>
        <begin position="623"/>
        <end position="644"/>
    </location>
</feature>
<dbReference type="InterPro" id="IPR031468">
    <property type="entry name" value="SMP_LBD"/>
</dbReference>
<evidence type="ECO:0000256" key="12">
    <source>
        <dbReference type="ARBA" id="ARBA00023055"/>
    </source>
</evidence>
<dbReference type="FunFam" id="2.60.40.150:FF:000093">
    <property type="entry name" value="Extended synaptotagmin 3"/>
    <property type="match status" value="1"/>
</dbReference>
<feature type="region of interest" description="Disordered" evidence="16">
    <location>
        <begin position="1"/>
        <end position="43"/>
    </location>
</feature>
<keyword evidence="7" id="KW-0479">Metal-binding</keyword>
<evidence type="ECO:0000256" key="8">
    <source>
        <dbReference type="ARBA" id="ARBA00022737"/>
    </source>
</evidence>
<evidence type="ECO:0000313" key="20">
    <source>
        <dbReference type="Ensembl" id="ENSLLEP00000028065.1"/>
    </source>
</evidence>
<dbReference type="CDD" id="cd04030">
    <property type="entry name" value="C2C_KIAA1228"/>
    <property type="match status" value="1"/>
</dbReference>
<dbReference type="PROSITE" id="PS50004">
    <property type="entry name" value="C2"/>
    <property type="match status" value="3"/>
</dbReference>
<comment type="subcellular location">
    <subcellularLocation>
        <location evidence="1">Cell membrane</location>
        <topology evidence="1">Peripheral membrane protein</topology>
    </subcellularLocation>
    <subcellularLocation>
        <location evidence="2">Endoplasmic reticulum membrane</location>
        <topology evidence="2">Multi-pass membrane protein</topology>
    </subcellularLocation>
</comment>
<evidence type="ECO:0000256" key="1">
    <source>
        <dbReference type="ARBA" id="ARBA00004202"/>
    </source>
</evidence>
<dbReference type="InterPro" id="IPR051634">
    <property type="entry name" value="Extended_Synaptotagmin"/>
</dbReference>
<dbReference type="GO" id="GO:0006869">
    <property type="term" value="P:lipid transport"/>
    <property type="evidence" value="ECO:0007669"/>
    <property type="project" value="UniProtKB-KW"/>
</dbReference>
<dbReference type="Gene3D" id="2.60.40.150">
    <property type="entry name" value="C2 domain"/>
    <property type="match status" value="3"/>
</dbReference>
<dbReference type="InterPro" id="IPR035892">
    <property type="entry name" value="C2_domain_sf"/>
</dbReference>
<name>A0A8C5PVD7_9ANUR</name>
<evidence type="ECO:0000256" key="3">
    <source>
        <dbReference type="ARBA" id="ARBA00005867"/>
    </source>
</evidence>
<keyword evidence="6 17" id="KW-0812">Transmembrane</keyword>
<dbReference type="InterPro" id="IPR037752">
    <property type="entry name" value="C2C_KIAA1228"/>
</dbReference>
<evidence type="ECO:0000256" key="11">
    <source>
        <dbReference type="ARBA" id="ARBA00022989"/>
    </source>
</evidence>
<comment type="similarity">
    <text evidence="3">Belongs to the extended synaptotagmin family.</text>
</comment>
<dbReference type="GO" id="GO:0005509">
    <property type="term" value="F:calcium ion binding"/>
    <property type="evidence" value="ECO:0007669"/>
    <property type="project" value="TreeGrafter"/>
</dbReference>
<evidence type="ECO:0000256" key="14">
    <source>
        <dbReference type="ARBA" id="ARBA00023136"/>
    </source>
</evidence>
<evidence type="ECO:0000256" key="5">
    <source>
        <dbReference type="ARBA" id="ARBA00022475"/>
    </source>
</evidence>
<dbReference type="OrthoDB" id="1029639at2759"/>
<dbReference type="GO" id="GO:0061817">
    <property type="term" value="P:endoplasmic reticulum-plasma membrane tethering"/>
    <property type="evidence" value="ECO:0007669"/>
    <property type="project" value="InterPro"/>
</dbReference>
<evidence type="ECO:0000256" key="4">
    <source>
        <dbReference type="ARBA" id="ARBA00022448"/>
    </source>
</evidence>
<feature type="compositionally biased region" description="Pro residues" evidence="16">
    <location>
        <begin position="29"/>
        <end position="43"/>
    </location>
</feature>
<evidence type="ECO:0000256" key="15">
    <source>
        <dbReference type="ARBA" id="ARBA00069840"/>
    </source>
</evidence>
<evidence type="ECO:0000256" key="9">
    <source>
        <dbReference type="ARBA" id="ARBA00022824"/>
    </source>
</evidence>
<keyword evidence="10" id="KW-0106">Calcium</keyword>
<keyword evidence="12" id="KW-0445">Lipid transport</keyword>
<keyword evidence="4" id="KW-0813">Transport</keyword>
<evidence type="ECO:0000259" key="18">
    <source>
        <dbReference type="PROSITE" id="PS50004"/>
    </source>
</evidence>
<feature type="transmembrane region" description="Helical" evidence="17">
    <location>
        <begin position="237"/>
        <end position="257"/>
    </location>
</feature>
<keyword evidence="5" id="KW-1003">Cell membrane</keyword>
<proteinExistence type="inferred from homology"/>
<keyword evidence="8" id="KW-0677">Repeat</keyword>
<feature type="compositionally biased region" description="Polar residues" evidence="16">
    <location>
        <begin position="665"/>
        <end position="684"/>
    </location>
</feature>
<feature type="domain" description="C2" evidence="18">
    <location>
        <begin position="303"/>
        <end position="424"/>
    </location>
</feature>
<dbReference type="CDD" id="cd08391">
    <property type="entry name" value="C2A_C2C_Synaptotagmin_like"/>
    <property type="match status" value="1"/>
</dbReference>
<feature type="domain" description="C2" evidence="18">
    <location>
        <begin position="442"/>
        <end position="582"/>
    </location>
</feature>
<dbReference type="InterPro" id="IPR037733">
    <property type="entry name" value="Ext_Synaptotagmin_C2A"/>
</dbReference>
<dbReference type="GO" id="GO:0035091">
    <property type="term" value="F:phosphatidylinositol binding"/>
    <property type="evidence" value="ECO:0007669"/>
    <property type="project" value="TreeGrafter"/>
</dbReference>
<feature type="region of interest" description="Disordered" evidence="16">
    <location>
        <begin position="623"/>
        <end position="699"/>
    </location>
</feature>
<evidence type="ECO:0000256" key="2">
    <source>
        <dbReference type="ARBA" id="ARBA00004477"/>
    </source>
</evidence>
<evidence type="ECO:0000259" key="19">
    <source>
        <dbReference type="PROSITE" id="PS51847"/>
    </source>
</evidence>
<dbReference type="InterPro" id="IPR037749">
    <property type="entry name" value="Ext_Synaptotagmin_C2B"/>
</dbReference>
<sequence>MAANQQRRDPPPGNQHAKNLPPGNLHAKNPPPGNQPPCDPPPGAEGPLQVLLRLVLGVLVPGYVFGRLGLGLHWLLLGVALWVLWRQNRSCKLGRLRAAWDLLEDEELWVTRGLKQHQLPAWVNFPDVERVEWLNKVLAQMWPYLCVYMEKIFEEKIQPLVRDSNVHLKGFTFTKISFGQKSPKIHGVKAYTERVDKREIILDLQFSYTSDCEINVEVKKLCNAGVKGLQIHGTVRVILAPLMPNVPFFGAITMFFLHRPILEISWTGLTFILDIPGFSDVSEGMIVDIIASYLVLPNRLTFPLSDQVNTAELRYPVPRGVLRAHLIEAENLIPKDVYMKGLVKGKSDPYGILRVGKQTSRSRTIERNLNPHWGETYEFVVHEVPGQDLEVDLLDEDPDKDDFLGSLVISLEGVMKDRVVDEWFPLSDVASGQVHLRLEWFSLLASGEKLSEAKNGLSSAMLLVYLDKAANLPKNHFEYSNNQYASRKPKSSGQLKTDKEPSSYVLMTVGKRSSKSKTCATTKDPVWDEAFAFLIQDVHSQHLNIEIKDDDRQCVLGILTLPLRCLLSSDDLTLDQRFPLTNSGQESFIKMKVLLRVLHIEPPDPQSIYSGINSLKHGPVSIRRKENQEKSQGKPHKPDPKETRGQQARQVHTSPPPKVSRKESVASTGQRSPQPVPEQQQTWPKLSPASSSPAPRPANLRNLQRIAPSLISLNSVASSCYNPYDGHGGPGEVSGEVQISVRYTSIRCCLIVEVISCRNLIQCTSSGADPYVRIYLLPDRRWNNRKKTTVKRKTLNPEYNERFEFHAALEDAKKRMLDIAVKNNRSFVSHERKELGKVLVDLSKGDLSQGFTVWLELTADGFPRAPCDSSTSPAHS</sequence>
<evidence type="ECO:0000313" key="21">
    <source>
        <dbReference type="Proteomes" id="UP000694569"/>
    </source>
</evidence>
<dbReference type="AlphaFoldDB" id="A0A8C5PVD7"/>